<feature type="transmembrane region" description="Helical" evidence="13">
    <location>
        <begin position="398"/>
        <end position="421"/>
    </location>
</feature>
<proteinExistence type="inferred from homology"/>
<evidence type="ECO:0000256" key="5">
    <source>
        <dbReference type="ARBA" id="ARBA00022519"/>
    </source>
</evidence>
<keyword evidence="5" id="KW-0997">Cell inner membrane</keyword>
<feature type="transmembrane region" description="Helical" evidence="13">
    <location>
        <begin position="132"/>
        <end position="154"/>
    </location>
</feature>
<dbReference type="PANTHER" id="PTHR30365">
    <property type="entry name" value="CYTOCHROME D UBIQUINOL OXIDASE"/>
    <property type="match status" value="1"/>
</dbReference>
<dbReference type="InterPro" id="IPR002585">
    <property type="entry name" value="Cyt-d_ubiquinol_oxidase_su_1"/>
</dbReference>
<evidence type="ECO:0000256" key="12">
    <source>
        <dbReference type="ARBA" id="ARBA00023136"/>
    </source>
</evidence>
<dbReference type="GO" id="GO:0005886">
    <property type="term" value="C:plasma membrane"/>
    <property type="evidence" value="ECO:0007669"/>
    <property type="project" value="UniProtKB-SubCell"/>
</dbReference>
<sequence length="537" mass="59243">MNDLINVVDWSRAQFALTAMFHWLFVPLTLGLSVIVAVMESAYVRTGSAKWLALTKFWMKLFGINFAIGVATGIILEFEFGTNWSNYSWFVGDIFGAPLAIEGLLAFFMEATFIAVMFFGWGKVSKRFHLTATWLTAFGATISSAWILIANAWMQYPVGMEFDPAQMRNIMDDFWAVALSPVAIHKFFHAVFSGWTLAGVFVISVSCWFYLRKRNEAMALRSIKVGGWIGLAGIVGTLWSGDGSAVDVARVQPMKLAAMEGLYHGGRGADLIAVGVLNPSKEYDDEQEPFLFETKLPNMLSLLATHDLNGYVPGINDLIDGISIDENGDTVKTVSYAERIAIGKQSHEALRAYDKARAANDTAAMDKAAADLKATFQYFGYGYLDSPSDAIPPVGLTFYSFHIMVLAGGYLLLFIIVYLTIAYKKSSWLTNRWWQWIGIISLVIVYVCSQAGWVTDEVGRQPWIIEGLMPTRAAISFISSGMVQLTFWLFAAIFTGLLAAEISIMLKAIANGSKSDYDSLPDSPSAETQSPTQSTKS</sequence>
<dbReference type="Pfam" id="PF01654">
    <property type="entry name" value="Cyt_bd_oxida_I"/>
    <property type="match status" value="1"/>
</dbReference>
<dbReference type="GO" id="GO:0019646">
    <property type="term" value="P:aerobic electron transport chain"/>
    <property type="evidence" value="ECO:0007669"/>
    <property type="project" value="InterPro"/>
</dbReference>
<dbReference type="GO" id="GO:0020037">
    <property type="term" value="F:heme binding"/>
    <property type="evidence" value="ECO:0007669"/>
    <property type="project" value="TreeGrafter"/>
</dbReference>
<dbReference type="PANTHER" id="PTHR30365:SF0">
    <property type="entry name" value="CYTOCHROME BD-I UBIQUINOL OXIDASE SUBUNIT 1"/>
    <property type="match status" value="1"/>
</dbReference>
<feature type="transmembrane region" description="Helical" evidence="13">
    <location>
        <begin position="96"/>
        <end position="120"/>
    </location>
</feature>
<evidence type="ECO:0000313" key="16">
    <source>
        <dbReference type="Proteomes" id="UP000711407"/>
    </source>
</evidence>
<evidence type="ECO:0000256" key="13">
    <source>
        <dbReference type="PIRNR" id="PIRNR006446"/>
    </source>
</evidence>
<feature type="transmembrane region" description="Helical" evidence="13">
    <location>
        <begin position="433"/>
        <end position="453"/>
    </location>
</feature>
<organism evidence="15 16">
    <name type="scientific">Candidatus Amulumruptor caecigallinarius</name>
    <dbReference type="NCBI Taxonomy" id="2109911"/>
    <lineage>
        <taxon>Bacteria</taxon>
        <taxon>Pseudomonadati</taxon>
        <taxon>Bacteroidota</taxon>
        <taxon>Bacteroidia</taxon>
        <taxon>Bacteroidales</taxon>
        <taxon>Muribaculaceae</taxon>
        <taxon>Candidatus Amulumruptor</taxon>
    </lineage>
</organism>
<feature type="transmembrane region" description="Helical" evidence="13">
    <location>
        <begin position="187"/>
        <end position="211"/>
    </location>
</feature>
<evidence type="ECO:0000256" key="14">
    <source>
        <dbReference type="SAM" id="MobiDB-lite"/>
    </source>
</evidence>
<feature type="compositionally biased region" description="Polar residues" evidence="14">
    <location>
        <begin position="525"/>
        <end position="537"/>
    </location>
</feature>
<dbReference type="GO" id="GO:0009055">
    <property type="term" value="F:electron transfer activity"/>
    <property type="evidence" value="ECO:0007669"/>
    <property type="project" value="UniProtKB-UniRule"/>
</dbReference>
<gene>
    <name evidence="15" type="ORF">K8V47_08690</name>
</gene>
<keyword evidence="6 13" id="KW-0349">Heme</keyword>
<dbReference type="GO" id="GO:0016682">
    <property type="term" value="F:oxidoreductase activity, acting on diphenols and related substances as donors, oxygen as acceptor"/>
    <property type="evidence" value="ECO:0007669"/>
    <property type="project" value="TreeGrafter"/>
</dbReference>
<keyword evidence="7 13" id="KW-0812">Transmembrane</keyword>
<evidence type="ECO:0000256" key="6">
    <source>
        <dbReference type="ARBA" id="ARBA00022617"/>
    </source>
</evidence>
<dbReference type="Proteomes" id="UP000711407">
    <property type="component" value="Unassembled WGS sequence"/>
</dbReference>
<accession>A0A4Q0U9R9</accession>
<name>A0A4Q0U9R9_9BACT</name>
<comment type="subcellular location">
    <subcellularLocation>
        <location evidence="1">Cell inner membrane</location>
        <topology evidence="1">Multi-pass membrane protein</topology>
    </subcellularLocation>
</comment>
<feature type="transmembrane region" description="Helical" evidence="13">
    <location>
        <begin position="223"/>
        <end position="241"/>
    </location>
</feature>
<evidence type="ECO:0000256" key="9">
    <source>
        <dbReference type="ARBA" id="ARBA00022982"/>
    </source>
</evidence>
<dbReference type="AlphaFoldDB" id="A0A4Q0U9R9"/>
<keyword evidence="9 13" id="KW-0249">Electron transport</keyword>
<keyword evidence="11 13" id="KW-0408">Iron</keyword>
<evidence type="ECO:0000256" key="8">
    <source>
        <dbReference type="ARBA" id="ARBA00022723"/>
    </source>
</evidence>
<reference evidence="15" key="1">
    <citation type="journal article" date="2021" name="PeerJ">
        <title>Extensive microbial diversity within the chicken gut microbiome revealed by metagenomics and culture.</title>
        <authorList>
            <person name="Gilroy R."/>
            <person name="Ravi A."/>
            <person name="Getino M."/>
            <person name="Pursley I."/>
            <person name="Horton D.L."/>
            <person name="Alikhan N.F."/>
            <person name="Baker D."/>
            <person name="Gharbi K."/>
            <person name="Hall N."/>
            <person name="Watson M."/>
            <person name="Adriaenssens E.M."/>
            <person name="Foster-Nyarko E."/>
            <person name="Jarju S."/>
            <person name="Secka A."/>
            <person name="Antonio M."/>
            <person name="Oren A."/>
            <person name="Chaudhuri R.R."/>
            <person name="La Ragione R."/>
            <person name="Hildebrand F."/>
            <person name="Pallen M.J."/>
        </authorList>
    </citation>
    <scope>NUCLEOTIDE SEQUENCE</scope>
    <source>
        <strain evidence="15">4100</strain>
    </source>
</reference>
<evidence type="ECO:0000256" key="11">
    <source>
        <dbReference type="ARBA" id="ARBA00023004"/>
    </source>
</evidence>
<feature type="transmembrane region" description="Helical" evidence="13">
    <location>
        <begin position="20"/>
        <end position="45"/>
    </location>
</feature>
<evidence type="ECO:0000256" key="4">
    <source>
        <dbReference type="ARBA" id="ARBA00022475"/>
    </source>
</evidence>
<reference evidence="15" key="2">
    <citation type="submission" date="2021-09" db="EMBL/GenBank/DDBJ databases">
        <authorList>
            <person name="Gilroy R."/>
        </authorList>
    </citation>
    <scope>NUCLEOTIDE SEQUENCE</scope>
    <source>
        <strain evidence="15">4100</strain>
    </source>
</reference>
<dbReference type="PIRSF" id="PIRSF006446">
    <property type="entry name" value="Cyt_quinol_oxidase_1"/>
    <property type="match status" value="1"/>
</dbReference>
<dbReference type="GO" id="GO:0046872">
    <property type="term" value="F:metal ion binding"/>
    <property type="evidence" value="ECO:0007669"/>
    <property type="project" value="UniProtKB-UniRule"/>
</dbReference>
<keyword evidence="8 13" id="KW-0479">Metal-binding</keyword>
<evidence type="ECO:0000313" key="15">
    <source>
        <dbReference type="EMBL" id="HJE39816.1"/>
    </source>
</evidence>
<protein>
    <submittedName>
        <fullName evidence="15">Cytochrome ubiquinol oxidase subunit I</fullName>
    </submittedName>
</protein>
<keyword evidence="4 13" id="KW-1003">Cell membrane</keyword>
<comment type="caution">
    <text evidence="15">The sequence shown here is derived from an EMBL/GenBank/DDBJ whole genome shotgun (WGS) entry which is preliminary data.</text>
</comment>
<evidence type="ECO:0000256" key="7">
    <source>
        <dbReference type="ARBA" id="ARBA00022692"/>
    </source>
</evidence>
<feature type="transmembrane region" description="Helical" evidence="13">
    <location>
        <begin position="57"/>
        <end position="76"/>
    </location>
</feature>
<evidence type="ECO:0000256" key="3">
    <source>
        <dbReference type="ARBA" id="ARBA00022448"/>
    </source>
</evidence>
<evidence type="ECO:0000256" key="2">
    <source>
        <dbReference type="ARBA" id="ARBA00009819"/>
    </source>
</evidence>
<keyword evidence="3 13" id="KW-0813">Transport</keyword>
<dbReference type="EMBL" id="DYXT01000046">
    <property type="protein sequence ID" value="HJE39816.1"/>
    <property type="molecule type" value="Genomic_DNA"/>
</dbReference>
<evidence type="ECO:0000256" key="10">
    <source>
        <dbReference type="ARBA" id="ARBA00022989"/>
    </source>
</evidence>
<evidence type="ECO:0000256" key="1">
    <source>
        <dbReference type="ARBA" id="ARBA00004429"/>
    </source>
</evidence>
<dbReference type="GO" id="GO:0070069">
    <property type="term" value="C:cytochrome complex"/>
    <property type="evidence" value="ECO:0007669"/>
    <property type="project" value="UniProtKB-UniRule"/>
</dbReference>
<comment type="similarity">
    <text evidence="2 13">Belongs to the cytochrome ubiquinol oxidase subunit 1 family.</text>
</comment>
<keyword evidence="12 13" id="KW-0472">Membrane</keyword>
<keyword evidence="10 13" id="KW-1133">Transmembrane helix</keyword>
<feature type="transmembrane region" description="Helical" evidence="13">
    <location>
        <begin position="473"/>
        <end position="499"/>
    </location>
</feature>
<feature type="region of interest" description="Disordered" evidence="14">
    <location>
        <begin position="514"/>
        <end position="537"/>
    </location>
</feature>